<evidence type="ECO:0000313" key="2">
    <source>
        <dbReference type="Proteomes" id="UP000005741"/>
    </source>
</evidence>
<dbReference type="HOGENOM" id="CLU_1521888_0_0_2"/>
<dbReference type="EMBL" id="CM001436">
    <property type="protein sequence ID" value="EHQ36342.1"/>
    <property type="molecule type" value="Genomic_DNA"/>
</dbReference>
<organism evidence="1 2">
    <name type="scientific">Methanoplanus limicola DSM 2279</name>
    <dbReference type="NCBI Taxonomy" id="937775"/>
    <lineage>
        <taxon>Archaea</taxon>
        <taxon>Methanobacteriati</taxon>
        <taxon>Methanobacteriota</taxon>
        <taxon>Stenosarchaea group</taxon>
        <taxon>Methanomicrobia</taxon>
        <taxon>Methanomicrobiales</taxon>
        <taxon>Methanomicrobiaceae</taxon>
        <taxon>Methanoplanus</taxon>
    </lineage>
</organism>
<gene>
    <name evidence="1" type="ORF">Metlim_2285</name>
</gene>
<name>H1Z1J5_9EURY</name>
<dbReference type="OrthoDB" id="29226at2157"/>
<protein>
    <submittedName>
        <fullName evidence="1">Uncharacterized protein</fullName>
    </submittedName>
</protein>
<keyword evidence="2" id="KW-1185">Reference proteome</keyword>
<dbReference type="InParanoid" id="H1Z1J5"/>
<dbReference type="RefSeq" id="WP_004078598.1">
    <property type="nucleotide sequence ID" value="NZ_CM001436.1"/>
</dbReference>
<evidence type="ECO:0000313" key="1">
    <source>
        <dbReference type="EMBL" id="EHQ36342.1"/>
    </source>
</evidence>
<dbReference type="STRING" id="937775.Metlim_2285"/>
<sequence>MGDWNKAVAVFDEMKFPLDCNEFEDKLIAQKTICLLQLKGMEFNYPFGMYVRGSYSPAFTKDYYEHQQEFKNLSCGVSLSDEEKAVVKNLDALFQKNAPLLEIGATYAFIVEKTNRSPTEAFRIIKETKGFYRDTQIAKGISKVKEFLFEPTKKDLEWLKNETGPMQRTSVNSLRH</sequence>
<dbReference type="Proteomes" id="UP000005741">
    <property type="component" value="Chromosome"/>
</dbReference>
<accession>H1Z1J5</accession>
<reference evidence="1 2" key="1">
    <citation type="submission" date="2011-10" db="EMBL/GenBank/DDBJ databases">
        <title>The Improved High-Quality Draft genome of Methanoplanus limicola DSM 2279.</title>
        <authorList>
            <consortium name="US DOE Joint Genome Institute (JGI-PGF)"/>
            <person name="Lucas S."/>
            <person name="Copeland A."/>
            <person name="Lapidus A."/>
            <person name="Glavina del Rio T."/>
            <person name="Dalin E."/>
            <person name="Tice H."/>
            <person name="Bruce D."/>
            <person name="Goodwin L."/>
            <person name="Pitluck S."/>
            <person name="Peters L."/>
            <person name="Mikhailova N."/>
            <person name="Lu M."/>
            <person name="Kyrpides N."/>
            <person name="Mavromatis K."/>
            <person name="Ivanova N."/>
            <person name="Markowitz V."/>
            <person name="Cheng J.-F."/>
            <person name="Hugenholtz P."/>
            <person name="Woyke T."/>
            <person name="Wu D."/>
            <person name="Wirth R."/>
            <person name="Brambilla E.-M."/>
            <person name="Klenk H.-P."/>
            <person name="Eisen J.A."/>
        </authorList>
    </citation>
    <scope>NUCLEOTIDE SEQUENCE [LARGE SCALE GENOMIC DNA]</scope>
    <source>
        <strain evidence="1 2">DSM 2279</strain>
    </source>
</reference>
<proteinExistence type="predicted"/>
<dbReference type="AlphaFoldDB" id="H1Z1J5"/>